<proteinExistence type="predicted"/>
<reference evidence="1" key="1">
    <citation type="submission" date="2023-01" db="EMBL/GenBank/DDBJ databases">
        <title>The diversity of Class Acidimicrobiia in South China Sea sediment environments and the proposal of Iamia marina sp. nov., a novel species of the genus Iamia.</title>
        <authorList>
            <person name="He Y."/>
            <person name="Tian X."/>
        </authorList>
    </citation>
    <scope>NUCLEOTIDE SEQUENCE</scope>
    <source>
        <strain evidence="1">DSM 19957</strain>
    </source>
</reference>
<dbReference type="RefSeq" id="WP_272734813.1">
    <property type="nucleotide sequence ID" value="NZ_CP116942.1"/>
</dbReference>
<name>A0AAF0BTV9_9ACTN</name>
<dbReference type="KEGG" id="ima:PO878_12345"/>
<protein>
    <recommendedName>
        <fullName evidence="3">Replication initiation factor</fullName>
    </recommendedName>
</protein>
<keyword evidence="2" id="KW-1185">Reference proteome</keyword>
<dbReference type="AlphaFoldDB" id="A0AAF0BTV9"/>
<gene>
    <name evidence="1" type="ORF">PO878_12345</name>
</gene>
<sequence>MPGPKLDTSTPLLATSPLVELASGVDALYLSGRPHRPPAALLDRLKGAKVEALALSDQVPVEFGGETFRMQPGAFGSYRFRLDHEIGFVGVTPSDAIPTLRFEPRAELLHSLGPGDAVEVFRSLAEDECGPVELSVSRVDVFAEGQGWSLSPDMSAGFVCRAKKKATYEDGDLCTGFTMGRGSKTISARLYDKTAEVAGNGHDWWHDVWGPAFDRAAPVHRVEFQIRREGVRSFQVSEPSDVLDAVGDLWKYCTDEWLTHRIPTGDQTKSRWPVTDEWQAIQRASLRGKLLGVARLKAGARSGALRVLAPLLSGCVSSVGAHFDFDDIDSAVAALPDLLREYEQVSGRMFSERVHEKRARWRHDR</sequence>
<evidence type="ECO:0000313" key="1">
    <source>
        <dbReference type="EMBL" id="WCO65288.1"/>
    </source>
</evidence>
<organism evidence="1 2">
    <name type="scientific">Iamia majanohamensis</name>
    <dbReference type="NCBI Taxonomy" id="467976"/>
    <lineage>
        <taxon>Bacteria</taxon>
        <taxon>Bacillati</taxon>
        <taxon>Actinomycetota</taxon>
        <taxon>Acidimicrobiia</taxon>
        <taxon>Acidimicrobiales</taxon>
        <taxon>Iamiaceae</taxon>
        <taxon>Iamia</taxon>
    </lineage>
</organism>
<accession>A0AAF0BTV9</accession>
<evidence type="ECO:0000313" key="2">
    <source>
        <dbReference type="Proteomes" id="UP001216390"/>
    </source>
</evidence>
<dbReference type="Proteomes" id="UP001216390">
    <property type="component" value="Chromosome"/>
</dbReference>
<evidence type="ECO:0008006" key="3">
    <source>
        <dbReference type="Google" id="ProtNLM"/>
    </source>
</evidence>
<dbReference type="EMBL" id="CP116942">
    <property type="protein sequence ID" value="WCO65288.1"/>
    <property type="molecule type" value="Genomic_DNA"/>
</dbReference>